<keyword evidence="1" id="KW-1133">Transmembrane helix</keyword>
<reference evidence="2 3" key="1">
    <citation type="journal article" date="1998" name="Science">
        <title>Genome sequence of the nematode C. elegans: a platform for investigating biology.</title>
        <authorList>
            <consortium name="The C. elegans sequencing consortium"/>
            <person name="Sulson J.E."/>
            <person name="Waterston R."/>
        </authorList>
    </citation>
    <scope>NUCLEOTIDE SEQUENCE [LARGE SCALE GENOMIC DNA]</scope>
    <source>
        <strain evidence="2 3">Bristol N2</strain>
    </source>
</reference>
<dbReference type="WormBase" id="F14F8.13">
    <property type="protein sequence ID" value="CE37350"/>
    <property type="gene ID" value="WBGene00023505"/>
    <property type="gene designation" value="srz-102"/>
</dbReference>
<dbReference type="HOGENOM" id="CLU_056063_2_1_1"/>
<gene>
    <name evidence="2 4" type="primary">srz-102</name>
    <name evidence="2" type="ORF">CELE_F14F8.13</name>
    <name evidence="4" type="ORF">F14F8.13</name>
</gene>
<feature type="transmembrane region" description="Helical" evidence="1">
    <location>
        <begin position="97"/>
        <end position="116"/>
    </location>
</feature>
<dbReference type="EMBL" id="BX284605">
    <property type="protein sequence ID" value="CAH60765.1"/>
    <property type="molecule type" value="Genomic_DNA"/>
</dbReference>
<feature type="transmembrane region" description="Helical" evidence="1">
    <location>
        <begin position="187"/>
        <end position="214"/>
    </location>
</feature>
<dbReference type="InterPro" id="IPR018817">
    <property type="entry name" value="7TM_GPCR_serpentine_rcpt_Srz"/>
</dbReference>
<keyword evidence="3" id="KW-1185">Reference proteome</keyword>
<dbReference type="PANTHER" id="PTHR31720:SF3">
    <property type="entry name" value="SERPENTINE RECEPTOR, CLASS Z-RELATED"/>
    <property type="match status" value="1"/>
</dbReference>
<dbReference type="PANTHER" id="PTHR31720">
    <property type="entry name" value="SERPENTINE RECEPTOR, CLASS Z-RELATED"/>
    <property type="match status" value="1"/>
</dbReference>
<dbReference type="FunCoup" id="Q5WRL3">
    <property type="interactions" value="2"/>
</dbReference>
<dbReference type="RefSeq" id="NP_001023801.1">
    <property type="nucleotide sequence ID" value="NM_001028630.1"/>
</dbReference>
<feature type="transmembrane region" description="Helical" evidence="1">
    <location>
        <begin position="20"/>
        <end position="39"/>
    </location>
</feature>
<dbReference type="AGR" id="WB:WBGene00023505"/>
<accession>Q5WRL3</accession>
<feature type="transmembrane region" description="Helical" evidence="1">
    <location>
        <begin position="154"/>
        <end position="175"/>
    </location>
</feature>
<dbReference type="Pfam" id="PF10325">
    <property type="entry name" value="7TM_GPCR_Srz"/>
    <property type="match status" value="1"/>
</dbReference>
<evidence type="ECO:0000313" key="3">
    <source>
        <dbReference type="Proteomes" id="UP000001940"/>
    </source>
</evidence>
<evidence type="ECO:0000313" key="2">
    <source>
        <dbReference type="EMBL" id="CAH60765.1"/>
    </source>
</evidence>
<keyword evidence="2" id="KW-0675">Receptor</keyword>
<name>Q5WRL3_CAEEL</name>
<feature type="transmembrane region" description="Helical" evidence="1">
    <location>
        <begin position="60"/>
        <end position="81"/>
    </location>
</feature>
<feature type="transmembrane region" description="Helical" evidence="1">
    <location>
        <begin position="234"/>
        <end position="254"/>
    </location>
</feature>
<proteinExistence type="predicted"/>
<keyword evidence="1" id="KW-0812">Transmembrane</keyword>
<dbReference type="Proteomes" id="UP000001940">
    <property type="component" value="Chromosome V"/>
</dbReference>
<dbReference type="UCSC" id="F14F8.13">
    <property type="organism name" value="c. elegans"/>
</dbReference>
<dbReference type="OMA" id="YMRSYIY"/>
<dbReference type="SMR" id="Q5WRL3"/>
<dbReference type="PhylomeDB" id="Q5WRL3"/>
<evidence type="ECO:0000256" key="1">
    <source>
        <dbReference type="SAM" id="Phobius"/>
    </source>
</evidence>
<evidence type="ECO:0000313" key="4">
    <source>
        <dbReference type="WormBase" id="F14F8.13"/>
    </source>
</evidence>
<dbReference type="InParanoid" id="Q5WRL3"/>
<dbReference type="GeneID" id="3565021"/>
<sequence>MNTTLDFTYIPDLMYISSELILIFICIVSYSTLPFYIYVHNLNRHREKDLLIVQLFCRMVKFSYFIFIIVVVLLFLIMWHWDDSSHQLALNNTVSDYFIFIYCFSFFIIFYILHVLQQTFHVILFLLAILNSLKYIFSFLFLNIQSSVHKYLPHFTLCIILKDAVFGTACVLSLAKYLNEEVSEFCIVCYIILFAFLNFVISVLTPFIYIPIMIDINKNQHLHSQQHIYLQNYIFIQSFLVLFFKLIPVPIFIWSKTTSILTEMAMIISLGDVITTPLIIQLSYFRCNVHEVIDLYSTFDLHKFVKVIFCKADNSVHPNVVPIAFSIT</sequence>
<dbReference type="AlphaFoldDB" id="Q5WRL3"/>
<dbReference type="CTD" id="3565021"/>
<organism evidence="2 3">
    <name type="scientific">Caenorhabditis elegans</name>
    <dbReference type="NCBI Taxonomy" id="6239"/>
    <lineage>
        <taxon>Eukaryota</taxon>
        <taxon>Metazoa</taxon>
        <taxon>Ecdysozoa</taxon>
        <taxon>Nematoda</taxon>
        <taxon>Chromadorea</taxon>
        <taxon>Rhabditida</taxon>
        <taxon>Rhabditina</taxon>
        <taxon>Rhabditomorpha</taxon>
        <taxon>Rhabditoidea</taxon>
        <taxon>Rhabditidae</taxon>
        <taxon>Peloderinae</taxon>
        <taxon>Caenorhabditis</taxon>
    </lineage>
</organism>
<dbReference type="PaxDb" id="6239-F14F8.13"/>
<dbReference type="KEGG" id="cel:CELE_F14F8.13"/>
<keyword evidence="1" id="KW-0472">Membrane</keyword>
<feature type="transmembrane region" description="Helical" evidence="1">
    <location>
        <begin position="123"/>
        <end position="142"/>
    </location>
</feature>
<protein>
    <submittedName>
        <fullName evidence="2">Serpentine Receptor, class Z</fullName>
    </submittedName>
</protein>